<sequence>MKRAILLAIACGVAYSLLPCWARGSAPDSLGAPGCGDAAAKFDVKNSKGQHPDRPDAGKALVFVVEDDSNFNSFPKPTTRAGLDGKWMGATHGNSYLYFSVDPGVHHLCASWQTTVIVGEGHQTAAAHFTAEADSVYYFEVKDKYIMGDSGRLSDMTLTPLDSDEGQVLVSKFDLSSSHDKK</sequence>
<feature type="chain" id="PRO_5014679922" description="DUF2846 domain-containing protein" evidence="1">
    <location>
        <begin position="23"/>
        <end position="182"/>
    </location>
</feature>
<proteinExistence type="predicted"/>
<feature type="signal peptide" evidence="1">
    <location>
        <begin position="1"/>
        <end position="22"/>
    </location>
</feature>
<gene>
    <name evidence="2" type="ORF">SBA5_220171</name>
</gene>
<dbReference type="Proteomes" id="UP000239735">
    <property type="component" value="Unassembled WGS sequence"/>
</dbReference>
<keyword evidence="1" id="KW-0732">Signal</keyword>
<dbReference type="OrthoDB" id="122980at2"/>
<evidence type="ECO:0000256" key="1">
    <source>
        <dbReference type="SAM" id="SignalP"/>
    </source>
</evidence>
<organism evidence="2 3">
    <name type="scientific">Candidatus Sulfuritelmatomonas gaucii</name>
    <dbReference type="NCBI Taxonomy" id="2043161"/>
    <lineage>
        <taxon>Bacteria</taxon>
        <taxon>Pseudomonadati</taxon>
        <taxon>Acidobacteriota</taxon>
        <taxon>Terriglobia</taxon>
        <taxon>Terriglobales</taxon>
        <taxon>Acidobacteriaceae</taxon>
        <taxon>Candidatus Sulfuritelmatomonas</taxon>
    </lineage>
</organism>
<dbReference type="InterPro" id="IPR030476">
    <property type="entry name" value="Pentaxin_CS"/>
</dbReference>
<evidence type="ECO:0000313" key="2">
    <source>
        <dbReference type="EMBL" id="SPE19325.1"/>
    </source>
</evidence>
<dbReference type="AlphaFoldDB" id="A0A2N9L8M6"/>
<name>A0A2N9L8M6_9BACT</name>
<dbReference type="EMBL" id="OKRB01000078">
    <property type="protein sequence ID" value="SPE19325.1"/>
    <property type="molecule type" value="Genomic_DNA"/>
</dbReference>
<evidence type="ECO:0008006" key="4">
    <source>
        <dbReference type="Google" id="ProtNLM"/>
    </source>
</evidence>
<evidence type="ECO:0000313" key="3">
    <source>
        <dbReference type="Proteomes" id="UP000239735"/>
    </source>
</evidence>
<accession>A0A2N9L8M6</accession>
<dbReference type="PROSITE" id="PS00289">
    <property type="entry name" value="PTX_1"/>
    <property type="match status" value="1"/>
</dbReference>
<reference evidence="3" key="1">
    <citation type="submission" date="2018-02" db="EMBL/GenBank/DDBJ databases">
        <authorList>
            <person name="Hausmann B."/>
        </authorList>
    </citation>
    <scope>NUCLEOTIDE SEQUENCE [LARGE SCALE GENOMIC DNA]</scope>
    <source>
        <strain evidence="3">Peat soil MAG SbA5</strain>
    </source>
</reference>
<protein>
    <recommendedName>
        <fullName evidence="4">DUF2846 domain-containing protein</fullName>
    </recommendedName>
</protein>